<dbReference type="InterPro" id="IPR002173">
    <property type="entry name" value="Carboh/pur_kinase_PfkB_CS"/>
</dbReference>
<evidence type="ECO:0000256" key="1">
    <source>
        <dbReference type="ARBA" id="ARBA00022679"/>
    </source>
</evidence>
<dbReference type="AlphaFoldDB" id="A0A8J6MEU8"/>
<dbReference type="PANTHER" id="PTHR10584:SF167">
    <property type="entry name" value="PFKB DOMAIN PROTEIN"/>
    <property type="match status" value="1"/>
</dbReference>
<dbReference type="RefSeq" id="WP_186920377.1">
    <property type="nucleotide sequence ID" value="NZ_JACOPQ010000020.1"/>
</dbReference>
<dbReference type="Gene3D" id="3.40.1190.20">
    <property type="match status" value="1"/>
</dbReference>
<evidence type="ECO:0000313" key="5">
    <source>
        <dbReference type="Proteomes" id="UP000607645"/>
    </source>
</evidence>
<reference evidence="4" key="1">
    <citation type="submission" date="2020-08" db="EMBL/GenBank/DDBJ databases">
        <title>Genome public.</title>
        <authorList>
            <person name="Liu C."/>
            <person name="Sun Q."/>
        </authorList>
    </citation>
    <scope>NUCLEOTIDE SEQUENCE</scope>
    <source>
        <strain evidence="4">NSJ-52</strain>
    </source>
</reference>
<dbReference type="InterPro" id="IPR011611">
    <property type="entry name" value="PfkB_dom"/>
</dbReference>
<dbReference type="Proteomes" id="UP000607645">
    <property type="component" value="Unassembled WGS sequence"/>
</dbReference>
<dbReference type="InterPro" id="IPR029056">
    <property type="entry name" value="Ribokinase-like"/>
</dbReference>
<gene>
    <name evidence="4" type="ORF">H8S62_17145</name>
</gene>
<evidence type="ECO:0000259" key="3">
    <source>
        <dbReference type="Pfam" id="PF00294"/>
    </source>
</evidence>
<comment type="caution">
    <text evidence="4">The sequence shown here is derived from an EMBL/GenBank/DDBJ whole genome shotgun (WGS) entry which is preliminary data.</text>
</comment>
<keyword evidence="1" id="KW-0808">Transferase</keyword>
<dbReference type="PANTHER" id="PTHR10584">
    <property type="entry name" value="SUGAR KINASE"/>
    <property type="match status" value="1"/>
</dbReference>
<keyword evidence="2 4" id="KW-0418">Kinase</keyword>
<dbReference type="PROSITE" id="PS00584">
    <property type="entry name" value="PFKB_KINASES_2"/>
    <property type="match status" value="1"/>
</dbReference>
<evidence type="ECO:0000256" key="2">
    <source>
        <dbReference type="ARBA" id="ARBA00022777"/>
    </source>
</evidence>
<sequence>MVDSVFLTFPLVDMTVPLDGELPVRAGTTTPIRTVVNEPGGPANILIAARRMGCSILPVGLVGDDYYGSFLLDAYRREGIDTSRLKVRPGLETRKVLVLVDRNGQHAYISMLEGAFEPLPDLEDLMASTRSLCLSGYMLMDRGTGSEIMRAVRLARKLGRAVFFDPGPLIPQIPADWMDEVLASSDAVILNDEEARLLSGLEGVEEGARAIGARTAGRVVVKAGPGGCHIWEDGAGYWYPGFSVPLVDTTGAGDSFLGAYIFAALSGWDRETVALFSNAMGAAMVSKRGSGTQVPTFGELVKVLEDGGCAVPAETRRRGRFGALTLRRELDNISKA</sequence>
<evidence type="ECO:0000313" key="4">
    <source>
        <dbReference type="EMBL" id="MBC5738741.1"/>
    </source>
</evidence>
<dbReference type="SUPFAM" id="SSF53613">
    <property type="entry name" value="Ribokinase-like"/>
    <property type="match status" value="1"/>
</dbReference>
<proteinExistence type="predicted"/>
<protein>
    <submittedName>
        <fullName evidence="4">Carbohydrate kinase family protein</fullName>
    </submittedName>
</protein>
<organism evidence="4 5">
    <name type="scientific">Lawsonibacter faecis</name>
    <dbReference type="NCBI Taxonomy" id="2763052"/>
    <lineage>
        <taxon>Bacteria</taxon>
        <taxon>Bacillati</taxon>
        <taxon>Bacillota</taxon>
        <taxon>Clostridia</taxon>
        <taxon>Eubacteriales</taxon>
        <taxon>Oscillospiraceae</taxon>
        <taxon>Lawsonibacter</taxon>
    </lineage>
</organism>
<dbReference type="EMBL" id="JACOPQ010000020">
    <property type="protein sequence ID" value="MBC5738741.1"/>
    <property type="molecule type" value="Genomic_DNA"/>
</dbReference>
<dbReference type="Pfam" id="PF00294">
    <property type="entry name" value="PfkB"/>
    <property type="match status" value="1"/>
</dbReference>
<dbReference type="GO" id="GO:0016301">
    <property type="term" value="F:kinase activity"/>
    <property type="evidence" value="ECO:0007669"/>
    <property type="project" value="UniProtKB-KW"/>
</dbReference>
<name>A0A8J6MEU8_9FIRM</name>
<feature type="domain" description="Carbohydrate kinase PfkB" evidence="3">
    <location>
        <begin position="27"/>
        <end position="296"/>
    </location>
</feature>
<keyword evidence="5" id="KW-1185">Reference proteome</keyword>
<accession>A0A8J6MEU8</accession>